<dbReference type="InterPro" id="IPR025997">
    <property type="entry name" value="SBP_2_dom"/>
</dbReference>
<evidence type="ECO:0000259" key="5">
    <source>
        <dbReference type="PROSITE" id="PS50932"/>
    </source>
</evidence>
<evidence type="ECO:0000313" key="7">
    <source>
        <dbReference type="Proteomes" id="UP000606044"/>
    </source>
</evidence>
<evidence type="ECO:0000256" key="3">
    <source>
        <dbReference type="ARBA" id="ARBA00022729"/>
    </source>
</evidence>
<gene>
    <name evidence="6" type="ORF">GCM10007301_13250</name>
</gene>
<dbReference type="SUPFAM" id="SSF53822">
    <property type="entry name" value="Periplasmic binding protein-like I"/>
    <property type="match status" value="1"/>
</dbReference>
<dbReference type="InterPro" id="IPR028082">
    <property type="entry name" value="Peripla_BP_I"/>
</dbReference>
<dbReference type="InterPro" id="IPR010982">
    <property type="entry name" value="Lambda_DNA-bd_dom_sf"/>
</dbReference>
<protein>
    <submittedName>
        <fullName evidence="6">LacI family transcriptional regulator</fullName>
    </submittedName>
</protein>
<dbReference type="Proteomes" id="UP000606044">
    <property type="component" value="Unassembled WGS sequence"/>
</dbReference>
<dbReference type="GO" id="GO:0006355">
    <property type="term" value="P:regulation of DNA-templated transcription"/>
    <property type="evidence" value="ECO:0007669"/>
    <property type="project" value="InterPro"/>
</dbReference>
<proteinExistence type="inferred from homology"/>
<dbReference type="PANTHER" id="PTHR46847">
    <property type="entry name" value="D-ALLOSE-BINDING PERIPLASMIC PROTEIN-RELATED"/>
    <property type="match status" value="1"/>
</dbReference>
<reference evidence="6" key="1">
    <citation type="journal article" date="2014" name="Int. J. Syst. Evol. Microbiol.">
        <title>Complete genome sequence of Corynebacterium casei LMG S-19264T (=DSM 44701T), isolated from a smear-ripened cheese.</title>
        <authorList>
            <consortium name="US DOE Joint Genome Institute (JGI-PGF)"/>
            <person name="Walter F."/>
            <person name="Albersmeier A."/>
            <person name="Kalinowski J."/>
            <person name="Ruckert C."/>
        </authorList>
    </citation>
    <scope>NUCLEOTIDE SEQUENCE</scope>
    <source>
        <strain evidence="6">CCM 7897</strain>
    </source>
</reference>
<dbReference type="EMBL" id="BMCT01000001">
    <property type="protein sequence ID" value="GGF55029.1"/>
    <property type="molecule type" value="Genomic_DNA"/>
</dbReference>
<dbReference type="RefSeq" id="WP_244644186.1">
    <property type="nucleotide sequence ID" value="NZ_BMCT01000001.1"/>
</dbReference>
<sequence length="365" mass="38837">MSSDAMTSGIPESAGGDEANGGGGLPRPALARLPDVARRAGVSTATVDRVLNKRPGVRPVTVQRVLKAAAELNYILESEIAPPVAPLRLVFLLPAGTNRFLGLLGRLIASGAPDLAERQIHAKVEYIKSFSPDLLARALLQHGKSADGIAFMALEHPAVREAVNALADKGVPTVTLISDLGAAKRVACIGLDNRSAGRTAGSLIARFIGARPGKVAMIAGSLSYRAHEEREMGFLHLFEEMYPQIEVVGLREGQDDEARNYRQTRQFLAKHPDLAGIYNIGGGAAGVGKALREMRRTDVVFVGHGLTPDTRALLLDGTMDAVITQNPESAIQSCVGIFSNLRAGRDPMMGIAPPRIDIVLRENLP</sequence>
<dbReference type="GO" id="GO:0030246">
    <property type="term" value="F:carbohydrate binding"/>
    <property type="evidence" value="ECO:0007669"/>
    <property type="project" value="UniProtKB-ARBA"/>
</dbReference>
<dbReference type="SMART" id="SM00354">
    <property type="entry name" value="HTH_LACI"/>
    <property type="match status" value="1"/>
</dbReference>
<dbReference type="Gene3D" id="1.10.260.40">
    <property type="entry name" value="lambda repressor-like DNA-binding domains"/>
    <property type="match status" value="1"/>
</dbReference>
<dbReference type="AlphaFoldDB" id="A0A917BQK0"/>
<dbReference type="Pfam" id="PF00356">
    <property type="entry name" value="LacI"/>
    <property type="match status" value="1"/>
</dbReference>
<accession>A0A917BQK0</accession>
<feature type="domain" description="HTH lacI-type" evidence="5">
    <location>
        <begin position="31"/>
        <end position="75"/>
    </location>
</feature>
<dbReference type="CDD" id="cd06307">
    <property type="entry name" value="PBP1_sugar_binding"/>
    <property type="match status" value="1"/>
</dbReference>
<reference evidence="6" key="2">
    <citation type="submission" date="2020-09" db="EMBL/GenBank/DDBJ databases">
        <authorList>
            <person name="Sun Q."/>
            <person name="Sedlacek I."/>
        </authorList>
    </citation>
    <scope>NUCLEOTIDE SEQUENCE</scope>
    <source>
        <strain evidence="6">CCM 7897</strain>
    </source>
</reference>
<dbReference type="SUPFAM" id="SSF47413">
    <property type="entry name" value="lambda repressor-like DNA-binding domains"/>
    <property type="match status" value="1"/>
</dbReference>
<dbReference type="CDD" id="cd01392">
    <property type="entry name" value="HTH_LacI"/>
    <property type="match status" value="1"/>
</dbReference>
<dbReference type="Pfam" id="PF13407">
    <property type="entry name" value="Peripla_BP_4"/>
    <property type="match status" value="1"/>
</dbReference>
<comment type="similarity">
    <text evidence="2">Belongs to the bacterial solute-binding protein 2 family.</text>
</comment>
<dbReference type="GO" id="GO:0003677">
    <property type="term" value="F:DNA binding"/>
    <property type="evidence" value="ECO:0007669"/>
    <property type="project" value="InterPro"/>
</dbReference>
<evidence type="ECO:0000256" key="4">
    <source>
        <dbReference type="SAM" id="MobiDB-lite"/>
    </source>
</evidence>
<dbReference type="Gene3D" id="3.40.50.2300">
    <property type="match status" value="2"/>
</dbReference>
<comment type="subcellular location">
    <subcellularLocation>
        <location evidence="1">Cell envelope</location>
    </subcellularLocation>
</comment>
<keyword evidence="7" id="KW-1185">Reference proteome</keyword>
<evidence type="ECO:0000313" key="6">
    <source>
        <dbReference type="EMBL" id="GGF55029.1"/>
    </source>
</evidence>
<dbReference type="PROSITE" id="PS00356">
    <property type="entry name" value="HTH_LACI_1"/>
    <property type="match status" value="1"/>
</dbReference>
<evidence type="ECO:0000256" key="1">
    <source>
        <dbReference type="ARBA" id="ARBA00004196"/>
    </source>
</evidence>
<organism evidence="6 7">
    <name type="scientific">Azorhizobium oxalatiphilum</name>
    <dbReference type="NCBI Taxonomy" id="980631"/>
    <lineage>
        <taxon>Bacteria</taxon>
        <taxon>Pseudomonadati</taxon>
        <taxon>Pseudomonadota</taxon>
        <taxon>Alphaproteobacteria</taxon>
        <taxon>Hyphomicrobiales</taxon>
        <taxon>Xanthobacteraceae</taxon>
        <taxon>Azorhizobium</taxon>
    </lineage>
</organism>
<dbReference type="InterPro" id="IPR000843">
    <property type="entry name" value="HTH_LacI"/>
</dbReference>
<feature type="region of interest" description="Disordered" evidence="4">
    <location>
        <begin position="1"/>
        <end position="28"/>
    </location>
</feature>
<name>A0A917BQK0_9HYPH</name>
<dbReference type="PROSITE" id="PS50932">
    <property type="entry name" value="HTH_LACI_2"/>
    <property type="match status" value="1"/>
</dbReference>
<dbReference type="GO" id="GO:0030313">
    <property type="term" value="C:cell envelope"/>
    <property type="evidence" value="ECO:0007669"/>
    <property type="project" value="UniProtKB-SubCell"/>
</dbReference>
<comment type="caution">
    <text evidence="6">The sequence shown here is derived from an EMBL/GenBank/DDBJ whole genome shotgun (WGS) entry which is preliminary data.</text>
</comment>
<dbReference type="PANTHER" id="PTHR46847:SF1">
    <property type="entry name" value="D-ALLOSE-BINDING PERIPLASMIC PROTEIN-RELATED"/>
    <property type="match status" value="1"/>
</dbReference>
<evidence type="ECO:0000256" key="2">
    <source>
        <dbReference type="ARBA" id="ARBA00007639"/>
    </source>
</evidence>
<keyword evidence="3" id="KW-0732">Signal</keyword>